<dbReference type="PANTHER" id="PTHR44688">
    <property type="entry name" value="DNA-BINDING TRANSCRIPTIONAL ACTIVATOR DEVR_DOSR"/>
    <property type="match status" value="1"/>
</dbReference>
<dbReference type="GO" id="GO:0003677">
    <property type="term" value="F:DNA binding"/>
    <property type="evidence" value="ECO:0007669"/>
    <property type="project" value="UniProtKB-KW"/>
</dbReference>
<keyword evidence="6" id="KW-1185">Reference proteome</keyword>
<dbReference type="PROSITE" id="PS50043">
    <property type="entry name" value="HTH_LUXR_2"/>
    <property type="match status" value="1"/>
</dbReference>
<evidence type="ECO:0000256" key="2">
    <source>
        <dbReference type="ARBA" id="ARBA00023125"/>
    </source>
</evidence>
<keyword evidence="3" id="KW-0804">Transcription</keyword>
<proteinExistence type="predicted"/>
<dbReference type="InterPro" id="IPR016032">
    <property type="entry name" value="Sig_transdc_resp-reg_C-effctor"/>
</dbReference>
<dbReference type="RefSeq" id="WP_133035184.1">
    <property type="nucleotide sequence ID" value="NZ_BAABEI010000012.1"/>
</dbReference>
<dbReference type="SMART" id="SM00421">
    <property type="entry name" value="HTH_LUXR"/>
    <property type="match status" value="1"/>
</dbReference>
<name>A0A4R2CPL0_SHIGR</name>
<dbReference type="PRINTS" id="PR00038">
    <property type="entry name" value="HTHLUXR"/>
</dbReference>
<dbReference type="CDD" id="cd06170">
    <property type="entry name" value="LuxR_C_like"/>
    <property type="match status" value="1"/>
</dbReference>
<dbReference type="EMBL" id="SLVX01000011">
    <property type="protein sequence ID" value="TCN42625.1"/>
    <property type="molecule type" value="Genomic_DNA"/>
</dbReference>
<dbReference type="GO" id="GO:0006355">
    <property type="term" value="P:regulation of DNA-templated transcription"/>
    <property type="evidence" value="ECO:0007669"/>
    <property type="project" value="InterPro"/>
</dbReference>
<organism evidence="5 6">
    <name type="scientific">Shinella granuli</name>
    <dbReference type="NCBI Taxonomy" id="323621"/>
    <lineage>
        <taxon>Bacteria</taxon>
        <taxon>Pseudomonadati</taxon>
        <taxon>Pseudomonadota</taxon>
        <taxon>Alphaproteobacteria</taxon>
        <taxon>Hyphomicrobiales</taxon>
        <taxon>Rhizobiaceae</taxon>
        <taxon>Shinella</taxon>
    </lineage>
</organism>
<gene>
    <name evidence="5" type="ORF">EV665_111155</name>
</gene>
<evidence type="ECO:0000313" key="5">
    <source>
        <dbReference type="EMBL" id="TCN42625.1"/>
    </source>
</evidence>
<keyword evidence="2" id="KW-0238">DNA-binding</keyword>
<dbReference type="InterPro" id="IPR036693">
    <property type="entry name" value="TF_LuxR_autoind-bd_dom_sf"/>
</dbReference>
<comment type="caution">
    <text evidence="5">The sequence shown here is derived from an EMBL/GenBank/DDBJ whole genome shotgun (WGS) entry which is preliminary data.</text>
</comment>
<dbReference type="SUPFAM" id="SSF75516">
    <property type="entry name" value="Pheromone-binding domain of LuxR-like quorum-sensing transcription factors"/>
    <property type="match status" value="1"/>
</dbReference>
<dbReference type="Proteomes" id="UP000295351">
    <property type="component" value="Unassembled WGS sequence"/>
</dbReference>
<dbReference type="SUPFAM" id="SSF46894">
    <property type="entry name" value="C-terminal effector domain of the bipartite response regulators"/>
    <property type="match status" value="1"/>
</dbReference>
<dbReference type="Gene3D" id="1.10.10.10">
    <property type="entry name" value="Winged helix-like DNA-binding domain superfamily/Winged helix DNA-binding domain"/>
    <property type="match status" value="1"/>
</dbReference>
<dbReference type="InterPro" id="IPR005143">
    <property type="entry name" value="TF_LuxR_autoind-bd_dom"/>
</dbReference>
<evidence type="ECO:0000313" key="6">
    <source>
        <dbReference type="Proteomes" id="UP000295351"/>
    </source>
</evidence>
<dbReference type="Pfam" id="PF00196">
    <property type="entry name" value="GerE"/>
    <property type="match status" value="1"/>
</dbReference>
<dbReference type="InterPro" id="IPR036388">
    <property type="entry name" value="WH-like_DNA-bd_sf"/>
</dbReference>
<protein>
    <submittedName>
        <fullName evidence="5">LuxR family transcriptional regulator</fullName>
    </submittedName>
</protein>
<sequence>MKINLLVQFLALIDELRGREETTAEFERLIKLYGFDYYGLLQAPKPAEDPPSLLLAGHWPKGWLETYLRKRYMQVDPTMRYLGHAQAGFRWRDTLGAFRLSPHRKRMERMMVDARQNGLEDGYVFPVHGRRGLLGSLSLGGKPIDLESVEVGLFDGIARRLYWKLIHAADPEAGARLSAIVDVELTRREMEALSLLAEGMTSHDIGRVLGISSHTVDWYMNGIQKKLGARNRHHAIAIAFRLGLVS</sequence>
<feature type="domain" description="HTH luxR-type" evidence="4">
    <location>
        <begin position="178"/>
        <end position="243"/>
    </location>
</feature>
<dbReference type="PANTHER" id="PTHR44688:SF16">
    <property type="entry name" value="DNA-BINDING TRANSCRIPTIONAL ACTIVATOR DEVR_DOSR"/>
    <property type="match status" value="1"/>
</dbReference>
<evidence type="ECO:0000256" key="3">
    <source>
        <dbReference type="ARBA" id="ARBA00023163"/>
    </source>
</evidence>
<dbReference type="AlphaFoldDB" id="A0A4R2CPL0"/>
<accession>A0A4R2CPL0</accession>
<dbReference type="Gene3D" id="3.30.450.80">
    <property type="entry name" value="Transcription factor LuxR-like, autoinducer-binding domain"/>
    <property type="match status" value="1"/>
</dbReference>
<evidence type="ECO:0000256" key="1">
    <source>
        <dbReference type="ARBA" id="ARBA00023015"/>
    </source>
</evidence>
<keyword evidence="1" id="KW-0805">Transcription regulation</keyword>
<reference evidence="5 6" key="1">
    <citation type="submission" date="2019-03" db="EMBL/GenBank/DDBJ databases">
        <title>Genomic Encyclopedia of Type Strains, Phase IV (KMG-IV): sequencing the most valuable type-strain genomes for metagenomic binning, comparative biology and taxonomic classification.</title>
        <authorList>
            <person name="Goeker M."/>
        </authorList>
    </citation>
    <scope>NUCLEOTIDE SEQUENCE [LARGE SCALE GENOMIC DNA]</scope>
    <source>
        <strain evidence="5 6">DSM 18401</strain>
    </source>
</reference>
<dbReference type="InterPro" id="IPR000792">
    <property type="entry name" value="Tscrpt_reg_LuxR_C"/>
</dbReference>
<evidence type="ECO:0000259" key="4">
    <source>
        <dbReference type="PROSITE" id="PS50043"/>
    </source>
</evidence>
<dbReference type="Pfam" id="PF03472">
    <property type="entry name" value="Autoind_bind"/>
    <property type="match status" value="1"/>
</dbReference>